<reference evidence="2 3" key="1">
    <citation type="submission" date="2020-01" db="EMBL/GenBank/DDBJ databases">
        <title>Insect and environment-associated Actinomycetes.</title>
        <authorList>
            <person name="Currrie C."/>
            <person name="Chevrette M."/>
            <person name="Carlson C."/>
            <person name="Stubbendieck R."/>
            <person name="Wendt-Pienkowski E."/>
        </authorList>
    </citation>
    <scope>NUCLEOTIDE SEQUENCE [LARGE SCALE GENOMIC DNA]</scope>
    <source>
        <strain evidence="2 3">SID10258</strain>
    </source>
</reference>
<sequence>MTPREAGDPPAYVSTCHEELFGFPDDEDDEDDEPDTEPLGENEGAGGTA</sequence>
<proteinExistence type="predicted"/>
<dbReference type="EMBL" id="JAAGLI010000213">
    <property type="protein sequence ID" value="NEA22608.1"/>
    <property type="molecule type" value="Genomic_DNA"/>
</dbReference>
<comment type="caution">
    <text evidence="2">The sequence shown here is derived from an EMBL/GenBank/DDBJ whole genome shotgun (WGS) entry which is preliminary data.</text>
</comment>
<dbReference type="RefSeq" id="WP_163054366.1">
    <property type="nucleotide sequence ID" value="NZ_JAAGLI010000213.1"/>
</dbReference>
<dbReference type="Proteomes" id="UP000475532">
    <property type="component" value="Unassembled WGS sequence"/>
</dbReference>
<organism evidence="2 3">
    <name type="scientific">Actinomadura bangladeshensis</name>
    <dbReference type="NCBI Taxonomy" id="453573"/>
    <lineage>
        <taxon>Bacteria</taxon>
        <taxon>Bacillati</taxon>
        <taxon>Actinomycetota</taxon>
        <taxon>Actinomycetes</taxon>
        <taxon>Streptosporangiales</taxon>
        <taxon>Thermomonosporaceae</taxon>
        <taxon>Actinomadura</taxon>
    </lineage>
</organism>
<evidence type="ECO:0000313" key="2">
    <source>
        <dbReference type="EMBL" id="NEA22608.1"/>
    </source>
</evidence>
<dbReference type="AlphaFoldDB" id="A0A6L9QC24"/>
<gene>
    <name evidence="2" type="ORF">G3I70_08900</name>
</gene>
<name>A0A6L9QC24_9ACTN</name>
<evidence type="ECO:0000256" key="1">
    <source>
        <dbReference type="SAM" id="MobiDB-lite"/>
    </source>
</evidence>
<evidence type="ECO:0000313" key="3">
    <source>
        <dbReference type="Proteomes" id="UP000475532"/>
    </source>
</evidence>
<protein>
    <submittedName>
        <fullName evidence="2">Uncharacterized protein</fullName>
    </submittedName>
</protein>
<feature type="region of interest" description="Disordered" evidence="1">
    <location>
        <begin position="1"/>
        <end position="49"/>
    </location>
</feature>
<feature type="compositionally biased region" description="Acidic residues" evidence="1">
    <location>
        <begin position="24"/>
        <end position="40"/>
    </location>
</feature>
<accession>A0A6L9QC24</accession>